<evidence type="ECO:0000313" key="2">
    <source>
        <dbReference type="Proteomes" id="UP000887013"/>
    </source>
</evidence>
<proteinExistence type="predicted"/>
<dbReference type="OrthoDB" id="9981685at2759"/>
<gene>
    <name evidence="1" type="primary">X975_11439</name>
    <name evidence="1" type="ORF">NPIL_659901</name>
</gene>
<evidence type="ECO:0000313" key="1">
    <source>
        <dbReference type="EMBL" id="GFS98429.1"/>
    </source>
</evidence>
<dbReference type="Proteomes" id="UP000887013">
    <property type="component" value="Unassembled WGS sequence"/>
</dbReference>
<comment type="caution">
    <text evidence="1">The sequence shown here is derived from an EMBL/GenBank/DDBJ whole genome shotgun (WGS) entry which is preliminary data.</text>
</comment>
<dbReference type="EMBL" id="BMAW01006335">
    <property type="protein sequence ID" value="GFS98429.1"/>
    <property type="molecule type" value="Genomic_DNA"/>
</dbReference>
<sequence>MNEESATVALRKFRLQKNVKSGNRPLTVAGFTKLVQRFEENGSLQDRVRSGRPSLRQTRSARVAAEMETLASEYAAGTSSAREAVRRLEFPPSSIRNILHGVLNQYPYKLQSYHELLPSDTVEREAFER</sequence>
<accession>A0A8X6N7W6</accession>
<reference evidence="1" key="1">
    <citation type="submission" date="2020-08" db="EMBL/GenBank/DDBJ databases">
        <title>Multicomponent nature underlies the extraordinary mechanical properties of spider dragline silk.</title>
        <authorList>
            <person name="Kono N."/>
            <person name="Nakamura H."/>
            <person name="Mori M."/>
            <person name="Yoshida Y."/>
            <person name="Ohtoshi R."/>
            <person name="Malay A.D."/>
            <person name="Moran D.A.P."/>
            <person name="Tomita M."/>
            <person name="Numata K."/>
            <person name="Arakawa K."/>
        </authorList>
    </citation>
    <scope>NUCLEOTIDE SEQUENCE</scope>
</reference>
<keyword evidence="2" id="KW-1185">Reference proteome</keyword>
<organism evidence="1 2">
    <name type="scientific">Nephila pilipes</name>
    <name type="common">Giant wood spider</name>
    <name type="synonym">Nephila maculata</name>
    <dbReference type="NCBI Taxonomy" id="299642"/>
    <lineage>
        <taxon>Eukaryota</taxon>
        <taxon>Metazoa</taxon>
        <taxon>Ecdysozoa</taxon>
        <taxon>Arthropoda</taxon>
        <taxon>Chelicerata</taxon>
        <taxon>Arachnida</taxon>
        <taxon>Araneae</taxon>
        <taxon>Araneomorphae</taxon>
        <taxon>Entelegynae</taxon>
        <taxon>Araneoidea</taxon>
        <taxon>Nephilidae</taxon>
        <taxon>Nephila</taxon>
    </lineage>
</organism>
<dbReference type="AlphaFoldDB" id="A0A8X6N7W6"/>
<protein>
    <submittedName>
        <fullName evidence="1">DUF4817 domain-containing protein</fullName>
    </submittedName>
</protein>
<name>A0A8X6N7W6_NEPPI</name>